<dbReference type="Pfam" id="PF02517">
    <property type="entry name" value="Rce1-like"/>
    <property type="match status" value="1"/>
</dbReference>
<feature type="domain" description="CAAX prenyl protease 2/Lysostaphin resistance protein A-like" evidence="2">
    <location>
        <begin position="121"/>
        <end position="239"/>
    </location>
</feature>
<keyword evidence="1" id="KW-0812">Transmembrane</keyword>
<keyword evidence="1" id="KW-0472">Membrane</keyword>
<keyword evidence="1" id="KW-1133">Transmembrane helix</keyword>
<dbReference type="PANTHER" id="PTHR39430:SF1">
    <property type="entry name" value="PROTEASE"/>
    <property type="match status" value="1"/>
</dbReference>
<feature type="transmembrane region" description="Helical" evidence="1">
    <location>
        <begin position="84"/>
        <end position="108"/>
    </location>
</feature>
<dbReference type="RefSeq" id="WP_178087097.1">
    <property type="nucleotide sequence ID" value="NZ_CABFVA020000133.1"/>
</dbReference>
<reference evidence="3 4" key="1">
    <citation type="submission" date="2019-09" db="EMBL/GenBank/DDBJ databases">
        <authorList>
            <person name="Cremers G."/>
        </authorList>
    </citation>
    <scope>NUCLEOTIDE SEQUENCE [LARGE SCALE GENOMIC DNA]</scope>
    <source>
        <strain evidence="3">4A</strain>
    </source>
</reference>
<evidence type="ECO:0000313" key="4">
    <source>
        <dbReference type="Proteomes" id="UP000334923"/>
    </source>
</evidence>
<protein>
    <recommendedName>
        <fullName evidence="2">CAAX prenyl protease 2/Lysostaphin resistance protein A-like domain-containing protein</fullName>
    </recommendedName>
</protein>
<gene>
    <name evidence="3" type="ORF">MAMT_02292</name>
</gene>
<evidence type="ECO:0000256" key="1">
    <source>
        <dbReference type="SAM" id="Phobius"/>
    </source>
</evidence>
<dbReference type="GO" id="GO:0004175">
    <property type="term" value="F:endopeptidase activity"/>
    <property type="evidence" value="ECO:0007669"/>
    <property type="project" value="UniProtKB-ARBA"/>
</dbReference>
<dbReference type="InterPro" id="IPR003675">
    <property type="entry name" value="Rce1/LyrA-like_dom"/>
</dbReference>
<keyword evidence="4" id="KW-1185">Reference proteome</keyword>
<dbReference type="EMBL" id="CABFVA020000133">
    <property type="protein sequence ID" value="VVM08337.1"/>
    <property type="molecule type" value="Genomic_DNA"/>
</dbReference>
<feature type="transmembrane region" description="Helical" evidence="1">
    <location>
        <begin position="152"/>
        <end position="171"/>
    </location>
</feature>
<proteinExistence type="predicted"/>
<feature type="transmembrane region" description="Helical" evidence="1">
    <location>
        <begin position="191"/>
        <end position="212"/>
    </location>
</feature>
<dbReference type="PANTHER" id="PTHR39430">
    <property type="entry name" value="MEMBRANE-ASSOCIATED PROTEASE-RELATED"/>
    <property type="match status" value="1"/>
</dbReference>
<dbReference type="GO" id="GO:0080120">
    <property type="term" value="P:CAAX-box protein maturation"/>
    <property type="evidence" value="ECO:0007669"/>
    <property type="project" value="UniProtKB-ARBA"/>
</dbReference>
<feature type="transmembrane region" description="Helical" evidence="1">
    <location>
        <begin position="256"/>
        <end position="273"/>
    </location>
</feature>
<accession>A0A5E6MR82</accession>
<evidence type="ECO:0000313" key="3">
    <source>
        <dbReference type="EMBL" id="VVM08337.1"/>
    </source>
</evidence>
<feature type="transmembrane region" description="Helical" evidence="1">
    <location>
        <begin position="219"/>
        <end position="244"/>
    </location>
</feature>
<evidence type="ECO:0000259" key="2">
    <source>
        <dbReference type="Pfam" id="PF02517"/>
    </source>
</evidence>
<feature type="transmembrane region" description="Helical" evidence="1">
    <location>
        <begin position="120"/>
        <end position="140"/>
    </location>
</feature>
<dbReference type="AlphaFoldDB" id="A0A5E6MR82"/>
<sequence>MPSPERSSSPLPAFLAYLLAIFLAATLLSPAVHALLNPMYPAPAGRYFRRVLELSALLLFLPFRKKMGICSWSDVGFSRPVLRPFLWGCLLGFSSGLVCLLPLLLSALGGHPAGIHSDPASFAAWLGRGLLVALSEELLFRGIFFTILLRSLGPLPGLLASALLFCLAHYLHAAPDETGGPLTLFSGWKLLSAHLAPILSFSWFDLQGLLLFSAGATLATAYLVSGALWLPIGIHALWVTLLYGLAARPAGSPLGWWSPLVIALLGVLLWIAFGRHRHGRIA</sequence>
<dbReference type="Proteomes" id="UP000334923">
    <property type="component" value="Unassembled WGS sequence"/>
</dbReference>
<name>A0A5E6MR82_9BACT</name>
<organism evidence="3 4">
    <name type="scientific">Methylacidimicrobium tartarophylax</name>
    <dbReference type="NCBI Taxonomy" id="1041768"/>
    <lineage>
        <taxon>Bacteria</taxon>
        <taxon>Pseudomonadati</taxon>
        <taxon>Verrucomicrobiota</taxon>
        <taxon>Methylacidimicrobium</taxon>
    </lineage>
</organism>